<name>A0A2K2G287_9SPHN</name>
<accession>A0A2K2G287</accession>
<dbReference type="AlphaFoldDB" id="A0A2K2G287"/>
<protein>
    <recommendedName>
        <fullName evidence="3">DUF4261 domain-containing protein</fullName>
    </recommendedName>
</protein>
<evidence type="ECO:0000313" key="1">
    <source>
        <dbReference type="EMBL" id="PNU05155.1"/>
    </source>
</evidence>
<organism evidence="1 2">
    <name type="scientific">Novosphingobium guangzhouense</name>
    <dbReference type="NCBI Taxonomy" id="1850347"/>
    <lineage>
        <taxon>Bacteria</taxon>
        <taxon>Pseudomonadati</taxon>
        <taxon>Pseudomonadota</taxon>
        <taxon>Alphaproteobacteria</taxon>
        <taxon>Sphingomonadales</taxon>
        <taxon>Sphingomonadaceae</taxon>
        <taxon>Novosphingobium</taxon>
    </lineage>
</organism>
<comment type="caution">
    <text evidence="1">The sequence shown here is derived from an EMBL/GenBank/DDBJ whole genome shotgun (WGS) entry which is preliminary data.</text>
</comment>
<reference evidence="1 2" key="1">
    <citation type="submission" date="2016-05" db="EMBL/GenBank/DDBJ databases">
        <title>Complete genome sequence of Novosphingobium guangzhouense SA925(T).</title>
        <authorList>
            <person name="Sha S."/>
        </authorList>
    </citation>
    <scope>NUCLEOTIDE SEQUENCE [LARGE SCALE GENOMIC DNA]</scope>
    <source>
        <strain evidence="1 2">SA925</strain>
    </source>
</reference>
<dbReference type="EMBL" id="LYMM01000029">
    <property type="protein sequence ID" value="PNU05155.1"/>
    <property type="molecule type" value="Genomic_DNA"/>
</dbReference>
<gene>
    <name evidence="1" type="ORF">A8V01_04375</name>
</gene>
<evidence type="ECO:0008006" key="3">
    <source>
        <dbReference type="Google" id="ProtNLM"/>
    </source>
</evidence>
<dbReference type="Proteomes" id="UP000236327">
    <property type="component" value="Unassembled WGS sequence"/>
</dbReference>
<keyword evidence="2" id="KW-1185">Reference proteome</keyword>
<sequence length="257" mass="27169">MMPVQPVTPGSSLPSGLYLFFAPGDRPDTDAIASLIDGVDNTPLSAQISHRPAGEAGWLELLASGLTFDLIGLRPGEGGRMMDAAQSFGFTDAAMPEAFEVVELVPSGHIVSGAGLVPILRTMMNLAANLVLELPVLAVGWGPAQTRMEPAYFCRSVLNWLGGGPFPALGLTGLVRAEDGSVTSRGLTHFMGQEIQLQGLRGESAADSVKIAMRVIDQLVRRGRIDAPMKIDAGGQTLLAEPSQIGRLVLLWRENDG</sequence>
<proteinExistence type="predicted"/>
<evidence type="ECO:0000313" key="2">
    <source>
        <dbReference type="Proteomes" id="UP000236327"/>
    </source>
</evidence>